<feature type="transmembrane region" description="Helical" evidence="14">
    <location>
        <begin position="24"/>
        <end position="50"/>
    </location>
</feature>
<evidence type="ECO:0000313" key="17">
    <source>
        <dbReference type="Proteomes" id="UP000812440"/>
    </source>
</evidence>
<protein>
    <recommendedName>
        <fullName evidence="14">Olfactory receptor</fullName>
    </recommendedName>
</protein>
<feature type="transmembrane region" description="Helical" evidence="14">
    <location>
        <begin position="238"/>
        <end position="255"/>
    </location>
</feature>
<comment type="subcellular location">
    <subcellularLocation>
        <location evidence="1 14">Cell membrane</location>
        <topology evidence="1 14">Multi-pass membrane protein</topology>
    </subcellularLocation>
</comment>
<keyword evidence="10 13" id="KW-0675">Receptor</keyword>
<keyword evidence="7 13" id="KW-0297">G-protein coupled receptor</keyword>
<evidence type="ECO:0000256" key="4">
    <source>
        <dbReference type="ARBA" id="ARBA00022692"/>
    </source>
</evidence>
<dbReference type="PRINTS" id="PR00245">
    <property type="entry name" value="OLFACTORYR"/>
</dbReference>
<dbReference type="InterPro" id="IPR017452">
    <property type="entry name" value="GPCR_Rhodpsn_7TM"/>
</dbReference>
<gene>
    <name evidence="16" type="ORF">GDO86_019669</name>
</gene>
<dbReference type="PANTHER" id="PTHR24242">
    <property type="entry name" value="G-PROTEIN COUPLED RECEPTOR"/>
    <property type="match status" value="1"/>
</dbReference>
<evidence type="ECO:0000256" key="1">
    <source>
        <dbReference type="ARBA" id="ARBA00004651"/>
    </source>
</evidence>
<dbReference type="PANTHER" id="PTHR24242:SF400">
    <property type="entry name" value="OLFACTORY RECEPTOR"/>
    <property type="match status" value="1"/>
</dbReference>
<comment type="similarity">
    <text evidence="13">Belongs to the G-protein coupled receptor 1 family.</text>
</comment>
<keyword evidence="9" id="KW-1015">Disulfide bond</keyword>
<evidence type="ECO:0000256" key="5">
    <source>
        <dbReference type="ARBA" id="ARBA00022725"/>
    </source>
</evidence>
<dbReference type="GO" id="GO:0004930">
    <property type="term" value="F:G protein-coupled receptor activity"/>
    <property type="evidence" value="ECO:0007669"/>
    <property type="project" value="UniProtKB-KW"/>
</dbReference>
<evidence type="ECO:0000256" key="7">
    <source>
        <dbReference type="ARBA" id="ARBA00023040"/>
    </source>
</evidence>
<evidence type="ECO:0000256" key="11">
    <source>
        <dbReference type="ARBA" id="ARBA00023180"/>
    </source>
</evidence>
<evidence type="ECO:0000256" key="2">
    <source>
        <dbReference type="ARBA" id="ARBA00022475"/>
    </source>
</evidence>
<keyword evidence="8 14" id="KW-0472">Membrane</keyword>
<dbReference type="FunFam" id="1.20.1070.10:FF:000024">
    <property type="entry name" value="Olfactory receptor"/>
    <property type="match status" value="1"/>
</dbReference>
<accession>A0A8T2IJR9</accession>
<feature type="transmembrane region" description="Helical" evidence="14">
    <location>
        <begin position="200"/>
        <end position="226"/>
    </location>
</feature>
<evidence type="ECO:0000256" key="10">
    <source>
        <dbReference type="ARBA" id="ARBA00023170"/>
    </source>
</evidence>
<dbReference type="PROSITE" id="PS00237">
    <property type="entry name" value="G_PROTEIN_RECEP_F1_1"/>
    <property type="match status" value="1"/>
</dbReference>
<dbReference type="Pfam" id="PF13853">
    <property type="entry name" value="7tm_4"/>
    <property type="match status" value="1"/>
</dbReference>
<evidence type="ECO:0000256" key="12">
    <source>
        <dbReference type="ARBA" id="ARBA00023224"/>
    </source>
</evidence>
<dbReference type="AlphaFoldDB" id="A0A8T2IJR9"/>
<name>A0A8T2IJR9_9PIPI</name>
<evidence type="ECO:0000256" key="14">
    <source>
        <dbReference type="RuleBase" id="RU363047"/>
    </source>
</evidence>
<keyword evidence="3 14" id="KW-0716">Sensory transduction</keyword>
<keyword evidence="5 14" id="KW-0552">Olfaction</keyword>
<dbReference type="InterPro" id="IPR000276">
    <property type="entry name" value="GPCR_Rhodpsn"/>
</dbReference>
<keyword evidence="6 14" id="KW-1133">Transmembrane helix</keyword>
<proteinExistence type="inferred from homology"/>
<reference evidence="16" key="1">
    <citation type="thesis" date="2020" institute="ProQuest LLC" country="789 East Eisenhower Parkway, Ann Arbor, MI, USA">
        <title>Comparative Genomics and Chromosome Evolution.</title>
        <authorList>
            <person name="Mudd A.B."/>
        </authorList>
    </citation>
    <scope>NUCLEOTIDE SEQUENCE</scope>
    <source>
        <strain evidence="16">Female2</strain>
        <tissue evidence="16">Blood</tissue>
    </source>
</reference>
<dbReference type="InterPro" id="IPR050939">
    <property type="entry name" value="Olfactory_GPCR1"/>
</dbReference>
<sequence>MTNYSQVIEFLLIGFPGLQKTYHIPVSIVMFIVYIVSLCVNGTVISLVYLKEHLHQPMYIFIANLALSDLLFDTITLPKIIAKYWDEDAKMSFSGCYLQTFLVHFLGTVDSFLLMLMAADRCVAICKPLRYAAMITKKITTACCCILWLMAAVAGAANPIISFMNFHFCGQNEIYGLFCSSMTLYPLSCTDVSSNQQTRFLIGIVSSLLVPLAVIILSYIIIILTVQSMVMTDNWRKLFYTCTTHLLVISLYYVPRAFVYFTSYFNLVLKVELSVLILFLYTYIPHLANPFIYCLRNKDIKVILVNVFGSKNKLGC</sequence>
<dbReference type="InterPro" id="IPR000725">
    <property type="entry name" value="Olfact_rcpt"/>
</dbReference>
<feature type="transmembrane region" description="Helical" evidence="14">
    <location>
        <begin position="275"/>
        <end position="295"/>
    </location>
</feature>
<keyword evidence="17" id="KW-1185">Reference proteome</keyword>
<dbReference type="GO" id="GO:0004984">
    <property type="term" value="F:olfactory receptor activity"/>
    <property type="evidence" value="ECO:0007669"/>
    <property type="project" value="InterPro"/>
</dbReference>
<evidence type="ECO:0000256" key="13">
    <source>
        <dbReference type="RuleBase" id="RU000688"/>
    </source>
</evidence>
<keyword evidence="11" id="KW-0325">Glycoprotein</keyword>
<dbReference type="EMBL" id="JAACNH010000055">
    <property type="protein sequence ID" value="KAG8431877.1"/>
    <property type="molecule type" value="Genomic_DNA"/>
</dbReference>
<keyword evidence="2 14" id="KW-1003">Cell membrane</keyword>
<comment type="caution">
    <text evidence="16">The sequence shown here is derived from an EMBL/GenBank/DDBJ whole genome shotgun (WGS) entry which is preliminary data.</text>
</comment>
<evidence type="ECO:0000256" key="8">
    <source>
        <dbReference type="ARBA" id="ARBA00023136"/>
    </source>
</evidence>
<dbReference type="GO" id="GO:0005886">
    <property type="term" value="C:plasma membrane"/>
    <property type="evidence" value="ECO:0007669"/>
    <property type="project" value="UniProtKB-SubCell"/>
</dbReference>
<evidence type="ECO:0000256" key="3">
    <source>
        <dbReference type="ARBA" id="ARBA00022606"/>
    </source>
</evidence>
<evidence type="ECO:0000256" key="9">
    <source>
        <dbReference type="ARBA" id="ARBA00023157"/>
    </source>
</evidence>
<evidence type="ECO:0000256" key="6">
    <source>
        <dbReference type="ARBA" id="ARBA00022989"/>
    </source>
</evidence>
<dbReference type="SUPFAM" id="SSF81321">
    <property type="entry name" value="Family A G protein-coupled receptor-like"/>
    <property type="match status" value="1"/>
</dbReference>
<keyword evidence="4 13" id="KW-0812">Transmembrane</keyword>
<feature type="transmembrane region" description="Helical" evidence="14">
    <location>
        <begin position="57"/>
        <end position="77"/>
    </location>
</feature>
<evidence type="ECO:0000313" key="16">
    <source>
        <dbReference type="EMBL" id="KAG8431877.1"/>
    </source>
</evidence>
<dbReference type="PROSITE" id="PS50262">
    <property type="entry name" value="G_PROTEIN_RECEP_F1_2"/>
    <property type="match status" value="1"/>
</dbReference>
<feature type="transmembrane region" description="Helical" evidence="14">
    <location>
        <begin position="139"/>
        <end position="161"/>
    </location>
</feature>
<dbReference type="PRINTS" id="PR00237">
    <property type="entry name" value="GPCRRHODOPSN"/>
</dbReference>
<dbReference type="Proteomes" id="UP000812440">
    <property type="component" value="Unassembled WGS sequence"/>
</dbReference>
<keyword evidence="12 13" id="KW-0807">Transducer</keyword>
<organism evidence="16 17">
    <name type="scientific">Hymenochirus boettgeri</name>
    <name type="common">Congo dwarf clawed frog</name>
    <dbReference type="NCBI Taxonomy" id="247094"/>
    <lineage>
        <taxon>Eukaryota</taxon>
        <taxon>Metazoa</taxon>
        <taxon>Chordata</taxon>
        <taxon>Craniata</taxon>
        <taxon>Vertebrata</taxon>
        <taxon>Euteleostomi</taxon>
        <taxon>Amphibia</taxon>
        <taxon>Batrachia</taxon>
        <taxon>Anura</taxon>
        <taxon>Pipoidea</taxon>
        <taxon>Pipidae</taxon>
        <taxon>Pipinae</taxon>
        <taxon>Hymenochirus</taxon>
    </lineage>
</organism>
<feature type="transmembrane region" description="Helical" evidence="14">
    <location>
        <begin position="97"/>
        <end position="118"/>
    </location>
</feature>
<dbReference type="Gene3D" id="1.20.1070.10">
    <property type="entry name" value="Rhodopsin 7-helix transmembrane proteins"/>
    <property type="match status" value="1"/>
</dbReference>
<feature type="domain" description="G-protein coupled receptors family 1 profile" evidence="15">
    <location>
        <begin position="40"/>
        <end position="293"/>
    </location>
</feature>
<evidence type="ECO:0000259" key="15">
    <source>
        <dbReference type="PROSITE" id="PS50262"/>
    </source>
</evidence>
<dbReference type="OrthoDB" id="6144223at2759"/>